<keyword evidence="2" id="KW-1185">Reference proteome</keyword>
<reference evidence="1" key="1">
    <citation type="submission" date="2021-06" db="EMBL/GenBank/DDBJ databases">
        <title>Parelaphostrongylus tenuis whole genome reference sequence.</title>
        <authorList>
            <person name="Garwood T.J."/>
            <person name="Larsen P.A."/>
            <person name="Fountain-Jones N.M."/>
            <person name="Garbe J.R."/>
            <person name="Macchietto M.G."/>
            <person name="Kania S.A."/>
            <person name="Gerhold R.W."/>
            <person name="Richards J.E."/>
            <person name="Wolf T.M."/>
        </authorList>
    </citation>
    <scope>NUCLEOTIDE SEQUENCE</scope>
    <source>
        <strain evidence="1">MNPRO001-30</strain>
        <tissue evidence="1">Meninges</tissue>
    </source>
</reference>
<dbReference type="AlphaFoldDB" id="A0AAD5MKB7"/>
<evidence type="ECO:0000313" key="2">
    <source>
        <dbReference type="Proteomes" id="UP001196413"/>
    </source>
</evidence>
<dbReference type="Proteomes" id="UP001196413">
    <property type="component" value="Unassembled WGS sequence"/>
</dbReference>
<organism evidence="1 2">
    <name type="scientific">Parelaphostrongylus tenuis</name>
    <name type="common">Meningeal worm</name>
    <dbReference type="NCBI Taxonomy" id="148309"/>
    <lineage>
        <taxon>Eukaryota</taxon>
        <taxon>Metazoa</taxon>
        <taxon>Ecdysozoa</taxon>
        <taxon>Nematoda</taxon>
        <taxon>Chromadorea</taxon>
        <taxon>Rhabditida</taxon>
        <taxon>Rhabditina</taxon>
        <taxon>Rhabditomorpha</taxon>
        <taxon>Strongyloidea</taxon>
        <taxon>Metastrongylidae</taxon>
        <taxon>Parelaphostrongylus</taxon>
    </lineage>
</organism>
<protein>
    <submittedName>
        <fullName evidence="1">Uncharacterized protein</fullName>
    </submittedName>
</protein>
<accession>A0AAD5MKB7</accession>
<proteinExistence type="predicted"/>
<sequence>MDLRLVLLLVDSETVLGRIKRRERRNVSTAHKRPCQTSLKAETLWQTGHYND</sequence>
<name>A0AAD5MKB7_PARTN</name>
<evidence type="ECO:0000313" key="1">
    <source>
        <dbReference type="EMBL" id="KAJ1349306.1"/>
    </source>
</evidence>
<dbReference type="EMBL" id="JAHQIW010000642">
    <property type="protein sequence ID" value="KAJ1349306.1"/>
    <property type="molecule type" value="Genomic_DNA"/>
</dbReference>
<comment type="caution">
    <text evidence="1">The sequence shown here is derived from an EMBL/GenBank/DDBJ whole genome shotgun (WGS) entry which is preliminary data.</text>
</comment>
<gene>
    <name evidence="1" type="ORF">KIN20_004801</name>
</gene>